<proteinExistence type="predicted"/>
<reference evidence="1 2" key="1">
    <citation type="submission" date="2019-07" db="EMBL/GenBank/DDBJ databases">
        <title>Ln-dependent methylotrophs.</title>
        <authorList>
            <person name="Tani A."/>
        </authorList>
    </citation>
    <scope>NUCLEOTIDE SEQUENCE [LARGE SCALE GENOMIC DNA]</scope>
    <source>
        <strain evidence="1 2">SM12</strain>
    </source>
</reference>
<protein>
    <recommendedName>
        <fullName evidence="3">DUF2188 domain-containing protein</fullName>
    </recommendedName>
</protein>
<evidence type="ECO:0008006" key="3">
    <source>
        <dbReference type="Google" id="ProtNLM"/>
    </source>
</evidence>
<sequence>MEKCLDIVPHATGWIYVFDGQPSASFPSYALALKAARAHAARDVQTLRRTVFRRQEVSGEFSSIVHHTQHLPH</sequence>
<comment type="caution">
    <text evidence="1">The sequence shown here is derived from an EMBL/GenBank/DDBJ whole genome shotgun (WGS) entry which is preliminary data.</text>
</comment>
<dbReference type="Proteomes" id="UP000316801">
    <property type="component" value="Unassembled WGS sequence"/>
</dbReference>
<keyword evidence="2" id="KW-1185">Reference proteome</keyword>
<evidence type="ECO:0000313" key="2">
    <source>
        <dbReference type="Proteomes" id="UP000316801"/>
    </source>
</evidence>
<accession>A0A549TA86</accession>
<organism evidence="1 2">
    <name type="scientific">Rhizobium straminoryzae</name>
    <dbReference type="NCBI Taxonomy" id="1387186"/>
    <lineage>
        <taxon>Bacteria</taxon>
        <taxon>Pseudomonadati</taxon>
        <taxon>Pseudomonadota</taxon>
        <taxon>Alphaproteobacteria</taxon>
        <taxon>Hyphomicrobiales</taxon>
        <taxon>Rhizobiaceae</taxon>
        <taxon>Rhizobium/Agrobacterium group</taxon>
        <taxon>Rhizobium</taxon>
    </lineage>
</organism>
<evidence type="ECO:0000313" key="1">
    <source>
        <dbReference type="EMBL" id="TRL38772.1"/>
    </source>
</evidence>
<dbReference type="AlphaFoldDB" id="A0A549TA86"/>
<dbReference type="RefSeq" id="WP_143125331.1">
    <property type="nucleotide sequence ID" value="NZ_VJMG01000028.1"/>
</dbReference>
<name>A0A549TA86_9HYPH</name>
<dbReference type="EMBL" id="VJMG01000028">
    <property type="protein sequence ID" value="TRL38772.1"/>
    <property type="molecule type" value="Genomic_DNA"/>
</dbReference>
<gene>
    <name evidence="1" type="ORF">FNA46_11430</name>
</gene>